<gene>
    <name evidence="7" type="ORF">SY83_14165</name>
</gene>
<feature type="transmembrane region" description="Helical" evidence="6">
    <location>
        <begin position="155"/>
        <end position="179"/>
    </location>
</feature>
<accession>A0A172TJJ3</accession>
<dbReference type="Pfam" id="PF01594">
    <property type="entry name" value="AI-2E_transport"/>
    <property type="match status" value="1"/>
</dbReference>
<evidence type="ECO:0000313" key="7">
    <source>
        <dbReference type="EMBL" id="ANE47221.1"/>
    </source>
</evidence>
<comment type="similarity">
    <text evidence="2">Belongs to the autoinducer-2 exporter (AI-2E) (TC 2.A.86) family.</text>
</comment>
<dbReference type="PANTHER" id="PTHR21716">
    <property type="entry name" value="TRANSMEMBRANE PROTEIN"/>
    <property type="match status" value="1"/>
</dbReference>
<dbReference type="EMBL" id="CP011388">
    <property type="protein sequence ID" value="ANE47221.1"/>
    <property type="molecule type" value="Genomic_DNA"/>
</dbReference>
<feature type="transmembrane region" description="Helical" evidence="6">
    <location>
        <begin position="221"/>
        <end position="240"/>
    </location>
</feature>
<dbReference type="GO" id="GO:0016020">
    <property type="term" value="C:membrane"/>
    <property type="evidence" value="ECO:0007669"/>
    <property type="project" value="UniProtKB-SubCell"/>
</dbReference>
<keyword evidence="3 6" id="KW-0812">Transmembrane</keyword>
<proteinExistence type="inferred from homology"/>
<evidence type="ECO:0000256" key="6">
    <source>
        <dbReference type="SAM" id="Phobius"/>
    </source>
</evidence>
<evidence type="ECO:0000313" key="8">
    <source>
        <dbReference type="Proteomes" id="UP000076927"/>
    </source>
</evidence>
<evidence type="ECO:0000256" key="2">
    <source>
        <dbReference type="ARBA" id="ARBA00009773"/>
    </source>
</evidence>
<feature type="transmembrane region" description="Helical" evidence="6">
    <location>
        <begin position="12"/>
        <end position="33"/>
    </location>
</feature>
<feature type="transmembrane region" description="Helical" evidence="6">
    <location>
        <begin position="318"/>
        <end position="344"/>
    </location>
</feature>
<dbReference type="Proteomes" id="UP000076927">
    <property type="component" value="Chromosome"/>
</dbReference>
<evidence type="ECO:0000256" key="4">
    <source>
        <dbReference type="ARBA" id="ARBA00022989"/>
    </source>
</evidence>
<evidence type="ECO:0000256" key="3">
    <source>
        <dbReference type="ARBA" id="ARBA00022692"/>
    </source>
</evidence>
<name>A0A172TJJ3_9BACL</name>
<dbReference type="InterPro" id="IPR002549">
    <property type="entry name" value="AI-2E-like"/>
</dbReference>
<dbReference type="RefSeq" id="WP_068607545.1">
    <property type="nucleotide sequence ID" value="NZ_CP011388.1"/>
</dbReference>
<keyword evidence="4 6" id="KW-1133">Transmembrane helix</keyword>
<feature type="transmembrane region" description="Helical" evidence="6">
    <location>
        <begin position="246"/>
        <end position="273"/>
    </location>
</feature>
<evidence type="ECO:0000256" key="1">
    <source>
        <dbReference type="ARBA" id="ARBA00004141"/>
    </source>
</evidence>
<dbReference type="KEGG" id="pswu:SY83_14165"/>
<keyword evidence="8" id="KW-1185">Reference proteome</keyword>
<sequence length="373" mass="42166">MLSFYKKYWRTAFDIALIVLTVYLIMYVFSFAWRIATPIFLALVIFAVIEPFAKYLHRKGVKKSTASALSVMIFTLLLLAVLTGIGVIFTKQILVMKDKLPLYADILQAQIAERSIQLEQQYKDLDSTYTDKIREYAAVITEKGAQLAQSFLNGLFRFITSFSTFMVNLFVGIILAYFLSMEIKDWRRIADEKTPRTFKSAYTFLKDNVLIGIGGYLKAQLKLITITFLIIFISLFLLGVNNALSIALLSALFDVLPLLGVPVIFVPWILYLVIVGNTTLAIWLTVLLVVVMLFRQLLEPKIMGDTLGVSAFTTLSFAIISLSLFGVAGMILSPVLIILLKALWDQGYLKRWIRMPKDEFGSSGTSLEELKRH</sequence>
<dbReference type="PATRIC" id="fig|1178515.4.peg.2844"/>
<dbReference type="GO" id="GO:0055085">
    <property type="term" value="P:transmembrane transport"/>
    <property type="evidence" value="ECO:0007669"/>
    <property type="project" value="TreeGrafter"/>
</dbReference>
<reference evidence="7 8" key="1">
    <citation type="submission" date="2015-01" db="EMBL/GenBank/DDBJ databases">
        <title>Paenibacillus swuensis/DY6/whole genome sequencing.</title>
        <authorList>
            <person name="Kim M.K."/>
            <person name="Srinivasan S."/>
            <person name="Lee J.-J."/>
        </authorList>
    </citation>
    <scope>NUCLEOTIDE SEQUENCE [LARGE SCALE GENOMIC DNA]</scope>
    <source>
        <strain evidence="7 8">DY6</strain>
    </source>
</reference>
<dbReference type="STRING" id="1178515.SY83_14165"/>
<dbReference type="OrthoDB" id="9774361at2"/>
<feature type="transmembrane region" description="Helical" evidence="6">
    <location>
        <begin position="39"/>
        <end position="56"/>
    </location>
</feature>
<dbReference type="InterPro" id="IPR014227">
    <property type="entry name" value="YtvI-like"/>
</dbReference>
<feature type="transmembrane region" description="Helical" evidence="6">
    <location>
        <begin position="68"/>
        <end position="89"/>
    </location>
</feature>
<comment type="subcellular location">
    <subcellularLocation>
        <location evidence="1">Membrane</location>
        <topology evidence="1">Multi-pass membrane protein</topology>
    </subcellularLocation>
</comment>
<dbReference type="PANTHER" id="PTHR21716:SF68">
    <property type="entry name" value="TRANSPORT PROTEIN YTVI-RELATED"/>
    <property type="match status" value="1"/>
</dbReference>
<dbReference type="NCBIfam" id="TIGR02872">
    <property type="entry name" value="spore_ytvI"/>
    <property type="match status" value="1"/>
</dbReference>
<organism evidence="7 8">
    <name type="scientific">Paenibacillus swuensis</name>
    <dbReference type="NCBI Taxonomy" id="1178515"/>
    <lineage>
        <taxon>Bacteria</taxon>
        <taxon>Bacillati</taxon>
        <taxon>Bacillota</taxon>
        <taxon>Bacilli</taxon>
        <taxon>Bacillales</taxon>
        <taxon>Paenibacillaceae</taxon>
        <taxon>Paenibacillus</taxon>
    </lineage>
</organism>
<protein>
    <submittedName>
        <fullName evidence="7">Permease</fullName>
    </submittedName>
</protein>
<feature type="transmembrane region" description="Helical" evidence="6">
    <location>
        <begin position="280"/>
        <end position="298"/>
    </location>
</feature>
<evidence type="ECO:0000256" key="5">
    <source>
        <dbReference type="ARBA" id="ARBA00023136"/>
    </source>
</evidence>
<keyword evidence="5 6" id="KW-0472">Membrane</keyword>
<dbReference type="AlphaFoldDB" id="A0A172TJJ3"/>